<accession>A0A5F7ZDV6</accession>
<dbReference type="InParanoid" id="A0A5F7ZDV6"/>
<reference evidence="3" key="1">
    <citation type="journal article" date="2007" name="Science">
        <title>Evolutionary and biomedical insights from the rhesus macaque genome.</title>
        <authorList>
            <person name="Gibbs R.A."/>
            <person name="Rogers J."/>
            <person name="Katze M.G."/>
            <person name="Bumgarner R."/>
            <person name="Weinstock G.M."/>
            <person name="Mardis E.R."/>
            <person name="Remington K.A."/>
            <person name="Strausberg R.L."/>
            <person name="Venter J.C."/>
            <person name="Wilson R.K."/>
            <person name="Batzer M.A."/>
            <person name="Bustamante C.D."/>
            <person name="Eichler E.E."/>
            <person name="Hahn M.W."/>
            <person name="Hardison R.C."/>
            <person name="Makova K.D."/>
            <person name="Miller W."/>
            <person name="Milosavljevic A."/>
            <person name="Palermo R.E."/>
            <person name="Siepel A."/>
            <person name="Sikela J.M."/>
            <person name="Attaway T."/>
            <person name="Bell S."/>
            <person name="Bernard K.E."/>
            <person name="Buhay C.J."/>
            <person name="Chandrabose M.N."/>
            <person name="Dao M."/>
            <person name="Davis C."/>
            <person name="Delehaunty K.D."/>
            <person name="Ding Y."/>
            <person name="Dinh H.H."/>
            <person name="Dugan-Rocha S."/>
            <person name="Fulton L.A."/>
            <person name="Gabisi R.A."/>
            <person name="Garner T.T."/>
            <person name="Godfrey J."/>
            <person name="Hawes A.C."/>
            <person name="Hernandez J."/>
            <person name="Hines S."/>
            <person name="Holder M."/>
            <person name="Hume J."/>
            <person name="Jhangiani S.N."/>
            <person name="Joshi V."/>
            <person name="Khan Z.M."/>
            <person name="Kirkness E.F."/>
            <person name="Cree A."/>
            <person name="Fowler R.G."/>
            <person name="Lee S."/>
            <person name="Lewis L.R."/>
            <person name="Li Z."/>
            <person name="Liu Y.-S."/>
            <person name="Moore S.M."/>
            <person name="Muzny D."/>
            <person name="Nazareth L.V."/>
            <person name="Ngo D.N."/>
            <person name="Okwuonu G.O."/>
            <person name="Pai G."/>
            <person name="Parker D."/>
            <person name="Paul H.A."/>
            <person name="Pfannkoch C."/>
            <person name="Pohl C.S."/>
            <person name="Rogers Y.-H.C."/>
            <person name="Ruiz S.J."/>
            <person name="Sabo A."/>
            <person name="Santibanez J."/>
            <person name="Schneider B.W."/>
            <person name="Smith S.M."/>
            <person name="Sodergren E."/>
            <person name="Svatek A.F."/>
            <person name="Utterback T.R."/>
            <person name="Vattathil S."/>
            <person name="Warren W."/>
            <person name="White C.S."/>
            <person name="Chinwalla A.T."/>
            <person name="Feng Y."/>
            <person name="Halpern A.L."/>
            <person name="Hillier L.W."/>
            <person name="Huang X."/>
            <person name="Minx P."/>
            <person name="Nelson J.O."/>
            <person name="Pepin K.H."/>
            <person name="Qin X."/>
            <person name="Sutton G.G."/>
            <person name="Venter E."/>
            <person name="Walenz B.P."/>
            <person name="Wallis J.W."/>
            <person name="Worley K.C."/>
            <person name="Yang S.-P."/>
            <person name="Jones S.M."/>
            <person name="Marra M.A."/>
            <person name="Rocchi M."/>
            <person name="Schein J.E."/>
            <person name="Baertsch R."/>
            <person name="Clarke L."/>
            <person name="Csuros M."/>
            <person name="Glasscock J."/>
            <person name="Harris R.A."/>
            <person name="Havlak P."/>
            <person name="Jackson A.R."/>
            <person name="Jiang H."/>
            <person name="Liu Y."/>
            <person name="Messina D.N."/>
            <person name="Shen Y."/>
            <person name="Song H.X.-Z."/>
            <person name="Wylie T."/>
            <person name="Zhang L."/>
            <person name="Birney E."/>
            <person name="Han K."/>
            <person name="Konkel M.K."/>
            <person name="Lee J."/>
            <person name="Smit A.F.A."/>
            <person name="Ullmer B."/>
            <person name="Wang H."/>
            <person name="Xing J."/>
            <person name="Burhans R."/>
            <person name="Cheng Z."/>
            <person name="Karro J.E."/>
            <person name="Ma J."/>
            <person name="Raney B."/>
            <person name="She X."/>
            <person name="Cox M.J."/>
            <person name="Demuth J.P."/>
            <person name="Dumas L.J."/>
            <person name="Han S.-G."/>
            <person name="Hopkins J."/>
            <person name="Karimpour-Fard A."/>
            <person name="Kim Y.H."/>
            <person name="Pollack J.R."/>
            <person name="Vinar T."/>
            <person name="Addo-Quaye C."/>
            <person name="Degenhardt J."/>
            <person name="Denby A."/>
            <person name="Hubisz M.J."/>
            <person name="Indap A."/>
            <person name="Kosiol C."/>
            <person name="Lahn B.T."/>
            <person name="Lawson H.A."/>
            <person name="Marklein A."/>
            <person name="Nielsen R."/>
            <person name="Vallender E.J."/>
            <person name="Clark A.G."/>
            <person name="Ferguson B."/>
            <person name="Hernandez R.D."/>
            <person name="Hirani K."/>
            <person name="Kehrer-Sawatzki H."/>
            <person name="Kolb J."/>
            <person name="Patil S."/>
            <person name="Pu L.-L."/>
            <person name="Ren Y."/>
            <person name="Smith D.G."/>
            <person name="Wheeler D.A."/>
            <person name="Schenck I."/>
            <person name="Ball E.V."/>
            <person name="Chen R."/>
            <person name="Cooper D.N."/>
            <person name="Giardine B."/>
            <person name="Hsu F."/>
            <person name="Kent W.J."/>
            <person name="Lesk A."/>
            <person name="Nelson D.L."/>
            <person name="O'brien W.E."/>
            <person name="Pruefer K."/>
            <person name="Stenson P.D."/>
            <person name="Wallace J.C."/>
            <person name="Ke H."/>
            <person name="Liu X.-M."/>
            <person name="Wang P."/>
            <person name="Xiang A.P."/>
            <person name="Yang F."/>
            <person name="Barber G.P."/>
            <person name="Haussler D."/>
            <person name="Karolchik D."/>
            <person name="Kern A.D."/>
            <person name="Kuhn R.M."/>
            <person name="Smith K.E."/>
            <person name="Zwieg A.S."/>
        </authorList>
    </citation>
    <scope>NUCLEOTIDE SEQUENCE [LARGE SCALE GENOMIC DNA]</scope>
    <source>
        <strain evidence="3">17573</strain>
    </source>
</reference>
<proteinExistence type="predicted"/>
<sequence length="124" mass="14364">MDKRGTRKKCYHGNQMGSFRRPPTHLVLHRADSALEGPAVRPLCVQLQPENDRRQVRMDTTRVEWAQFWVAMERLPVGWFEKSTPGRARWLKPIIPALWEAETGGSRGQEIETILANTVKPRLY</sequence>
<name>A0A5F7ZDV6_MACMU</name>
<evidence type="ECO:0000313" key="3">
    <source>
        <dbReference type="Proteomes" id="UP000006718"/>
    </source>
</evidence>
<protein>
    <submittedName>
        <fullName evidence="2">Uncharacterized protein</fullName>
    </submittedName>
</protein>
<feature type="region of interest" description="Disordered" evidence="1">
    <location>
        <begin position="1"/>
        <end position="23"/>
    </location>
</feature>
<keyword evidence="3" id="KW-1185">Reference proteome</keyword>
<feature type="compositionally biased region" description="Basic residues" evidence="1">
    <location>
        <begin position="1"/>
        <end position="11"/>
    </location>
</feature>
<reference evidence="2" key="2">
    <citation type="submission" date="2019-01" db="EMBL/GenBank/DDBJ databases">
        <authorList>
            <person name="Graves T."/>
            <person name="Eichler E.E."/>
            <person name="Wilson R.K."/>
        </authorList>
    </citation>
    <scope>NUCLEOTIDE SEQUENCE [LARGE SCALE GENOMIC DNA]</scope>
    <source>
        <strain evidence="2">17573</strain>
    </source>
</reference>
<dbReference type="Bgee" id="ENSMMUG00000055070">
    <property type="expression patterns" value="Expressed in adult mammalian kidney and 6 other cell types or tissues"/>
</dbReference>
<dbReference type="VEuPathDB" id="HostDB:ENSMMUG00000055070"/>
<dbReference type="GeneTree" id="ENSGT00860000134306"/>
<organism evidence="2 3">
    <name type="scientific">Macaca mulatta</name>
    <name type="common">Rhesus macaque</name>
    <dbReference type="NCBI Taxonomy" id="9544"/>
    <lineage>
        <taxon>Eukaryota</taxon>
        <taxon>Metazoa</taxon>
        <taxon>Chordata</taxon>
        <taxon>Craniata</taxon>
        <taxon>Vertebrata</taxon>
        <taxon>Euteleostomi</taxon>
        <taxon>Mammalia</taxon>
        <taxon>Eutheria</taxon>
        <taxon>Euarchontoglires</taxon>
        <taxon>Primates</taxon>
        <taxon>Haplorrhini</taxon>
        <taxon>Catarrhini</taxon>
        <taxon>Cercopithecidae</taxon>
        <taxon>Cercopithecinae</taxon>
        <taxon>Macaca</taxon>
    </lineage>
</organism>
<dbReference type="AlphaFoldDB" id="A0A5F7ZDV6"/>
<evidence type="ECO:0000256" key="1">
    <source>
        <dbReference type="SAM" id="MobiDB-lite"/>
    </source>
</evidence>
<reference evidence="2" key="3">
    <citation type="submission" date="2025-08" db="UniProtKB">
        <authorList>
            <consortium name="Ensembl"/>
        </authorList>
    </citation>
    <scope>IDENTIFICATION</scope>
    <source>
        <strain evidence="2">17573</strain>
    </source>
</reference>
<dbReference type="Ensembl" id="ENSMMUT00000094792.1">
    <property type="protein sequence ID" value="ENSMMUP00000063767.1"/>
    <property type="gene ID" value="ENSMMUG00000055070.1"/>
</dbReference>
<reference evidence="2" key="4">
    <citation type="submission" date="2025-09" db="UniProtKB">
        <authorList>
            <consortium name="Ensembl"/>
        </authorList>
    </citation>
    <scope>IDENTIFICATION</scope>
    <source>
        <strain evidence="2">17573</strain>
    </source>
</reference>
<evidence type="ECO:0000313" key="2">
    <source>
        <dbReference type="Ensembl" id="ENSMMUP00000063767.1"/>
    </source>
</evidence>
<dbReference type="Proteomes" id="UP000006718">
    <property type="component" value="Chromosome 3"/>
</dbReference>